<dbReference type="STRING" id="561365.SAMN05660866_02311"/>
<keyword evidence="4" id="KW-1185">Reference proteome</keyword>
<dbReference type="SUPFAM" id="SSF52402">
    <property type="entry name" value="Adenine nucleotide alpha hydrolases-like"/>
    <property type="match status" value="2"/>
</dbReference>
<evidence type="ECO:0000313" key="4">
    <source>
        <dbReference type="Proteomes" id="UP000190339"/>
    </source>
</evidence>
<dbReference type="AlphaFoldDB" id="A0A1T5CIT3"/>
<dbReference type="PRINTS" id="PR01438">
    <property type="entry name" value="UNVRSLSTRESS"/>
</dbReference>
<evidence type="ECO:0000313" key="3">
    <source>
        <dbReference type="EMBL" id="SKB59050.1"/>
    </source>
</evidence>
<comment type="similarity">
    <text evidence="1">Belongs to the universal stress protein A family.</text>
</comment>
<dbReference type="PANTHER" id="PTHR46268">
    <property type="entry name" value="STRESS RESPONSE PROTEIN NHAX"/>
    <property type="match status" value="1"/>
</dbReference>
<dbReference type="CDD" id="cd00293">
    <property type="entry name" value="USP-like"/>
    <property type="match status" value="2"/>
</dbReference>
<dbReference type="InterPro" id="IPR006016">
    <property type="entry name" value="UspA"/>
</dbReference>
<dbReference type="InterPro" id="IPR014729">
    <property type="entry name" value="Rossmann-like_a/b/a_fold"/>
</dbReference>
<gene>
    <name evidence="3" type="ORF">SAMN05660866_02311</name>
</gene>
<accession>A0A1T5CIT3</accession>
<name>A0A1T5CIT3_9FLAO</name>
<dbReference type="InterPro" id="IPR006015">
    <property type="entry name" value="Universal_stress_UspA"/>
</dbReference>
<feature type="domain" description="UspA" evidence="2">
    <location>
        <begin position="1"/>
        <end position="146"/>
    </location>
</feature>
<dbReference type="Proteomes" id="UP000190339">
    <property type="component" value="Unassembled WGS sequence"/>
</dbReference>
<sequence>MKRILLPTDFSKNAWNAISYAMEFFKEEKCTFYLLHTYTPVYHRMDYVLGVPAFTTIPDSGVDTHLAALDKTFSEVKKKFKNPLHHFKKLSAFNQLSDEINEVAEREGIDMVVMGTQGATGAKKIFMGTNTVYVIRKSKVPVLVIPENYKFNGVQKILFPSNYLTLYKPKELRPIIEIAKAQKAQITVLYVLEESELDIRQEENKEFLRECLEEVAPMFMETRTEYMPDAIHNYVRDNSIDLLAMMNPKHSFMERLLLQQNVDEIGFQVEIPFLVIRDTAK</sequence>
<dbReference type="Pfam" id="PF00582">
    <property type="entry name" value="Usp"/>
    <property type="match status" value="1"/>
</dbReference>
<dbReference type="RefSeq" id="WP_079512755.1">
    <property type="nucleotide sequence ID" value="NZ_FUYL01000006.1"/>
</dbReference>
<organism evidence="3 4">
    <name type="scientific">Maribacter arcticus</name>
    <dbReference type="NCBI Taxonomy" id="561365"/>
    <lineage>
        <taxon>Bacteria</taxon>
        <taxon>Pseudomonadati</taxon>
        <taxon>Bacteroidota</taxon>
        <taxon>Flavobacteriia</taxon>
        <taxon>Flavobacteriales</taxon>
        <taxon>Flavobacteriaceae</taxon>
        <taxon>Maribacter</taxon>
    </lineage>
</organism>
<evidence type="ECO:0000259" key="2">
    <source>
        <dbReference type="Pfam" id="PF00582"/>
    </source>
</evidence>
<dbReference type="PANTHER" id="PTHR46268:SF6">
    <property type="entry name" value="UNIVERSAL STRESS PROTEIN UP12"/>
    <property type="match status" value="1"/>
</dbReference>
<reference evidence="4" key="1">
    <citation type="submission" date="2017-02" db="EMBL/GenBank/DDBJ databases">
        <authorList>
            <person name="Varghese N."/>
            <person name="Submissions S."/>
        </authorList>
    </citation>
    <scope>NUCLEOTIDE SEQUENCE [LARGE SCALE GENOMIC DNA]</scope>
    <source>
        <strain evidence="4">DSM 23546</strain>
    </source>
</reference>
<dbReference type="Gene3D" id="3.40.50.620">
    <property type="entry name" value="HUPs"/>
    <property type="match status" value="2"/>
</dbReference>
<evidence type="ECO:0000256" key="1">
    <source>
        <dbReference type="ARBA" id="ARBA00008791"/>
    </source>
</evidence>
<dbReference type="EMBL" id="FUYL01000006">
    <property type="protein sequence ID" value="SKB59050.1"/>
    <property type="molecule type" value="Genomic_DNA"/>
</dbReference>
<proteinExistence type="inferred from homology"/>
<protein>
    <submittedName>
        <fullName evidence="3">Nucleotide-binding universal stress protein, UspA family</fullName>
    </submittedName>
</protein>
<dbReference type="OrthoDB" id="9788959at2"/>